<proteinExistence type="predicted"/>
<gene>
    <name evidence="1" type="ORF">BcellWH2_03364</name>
</gene>
<accession>A0A0P0GHT6</accession>
<dbReference type="Proteomes" id="UP000061809">
    <property type="component" value="Chromosome"/>
</dbReference>
<evidence type="ECO:0000313" key="2">
    <source>
        <dbReference type="Proteomes" id="UP000061809"/>
    </source>
</evidence>
<dbReference type="KEGG" id="bcel:BcellWH2_03364"/>
<evidence type="ECO:0000313" key="1">
    <source>
        <dbReference type="EMBL" id="ALJ60597.1"/>
    </source>
</evidence>
<organism evidence="1 2">
    <name type="scientific">Bacteroides cellulosilyticus</name>
    <dbReference type="NCBI Taxonomy" id="246787"/>
    <lineage>
        <taxon>Bacteria</taxon>
        <taxon>Pseudomonadati</taxon>
        <taxon>Bacteroidota</taxon>
        <taxon>Bacteroidia</taxon>
        <taxon>Bacteroidales</taxon>
        <taxon>Bacteroidaceae</taxon>
        <taxon>Bacteroides</taxon>
    </lineage>
</organism>
<dbReference type="PATRIC" id="fig|246787.4.peg.3482"/>
<dbReference type="RefSeq" id="WP_029426662.1">
    <property type="nucleotide sequence ID" value="NZ_CP012801.1"/>
</dbReference>
<reference evidence="1 2" key="1">
    <citation type="journal article" date="2015" name="Science">
        <title>Genetic determinants of in vivo fitness and diet responsiveness in multiple human gut Bacteroides.</title>
        <authorList>
            <person name="Wu M."/>
            <person name="McNulty N.P."/>
            <person name="Rodionov D.A."/>
            <person name="Khoroshkin M.S."/>
            <person name="Griffin N.W."/>
            <person name="Cheng J."/>
            <person name="Latreille P."/>
            <person name="Kerstetter R.A."/>
            <person name="Terrapon N."/>
            <person name="Henrissat B."/>
            <person name="Osterman A.L."/>
            <person name="Gordon J.I."/>
        </authorList>
    </citation>
    <scope>NUCLEOTIDE SEQUENCE [LARGE SCALE GENOMIC DNA]</scope>
    <source>
        <strain evidence="1 2">WH2</strain>
    </source>
</reference>
<dbReference type="EMBL" id="CP012801">
    <property type="protein sequence ID" value="ALJ60597.1"/>
    <property type="molecule type" value="Genomic_DNA"/>
</dbReference>
<sequence length="78" mass="8905">MKYFIVEDSLDEKVVGKDFPQAYKFIKGYNPDAPNMLFSIYKYRESFPDYIPDLDGVMLSGSAKITNIVSNGFSPFFS</sequence>
<protein>
    <submittedName>
        <fullName evidence="1">Uncharacterized protein</fullName>
    </submittedName>
</protein>
<dbReference type="AlphaFoldDB" id="A0A0P0GHT6"/>
<name>A0A0P0GHT6_9BACE</name>